<dbReference type="Gene3D" id="2.40.50.140">
    <property type="entry name" value="Nucleic acid-binding proteins"/>
    <property type="match status" value="1"/>
</dbReference>
<feature type="short sequence motif" description="Important for interaction with partner proteins" evidence="2">
    <location>
        <begin position="177"/>
        <end position="182"/>
    </location>
</feature>
<dbReference type="InterPro" id="IPR012340">
    <property type="entry name" value="NA-bd_OB-fold"/>
</dbReference>
<feature type="region of interest" description="Disordered" evidence="4">
    <location>
        <begin position="112"/>
        <end position="182"/>
    </location>
</feature>
<dbReference type="PANTHER" id="PTHR10302">
    <property type="entry name" value="SINGLE-STRANDED DNA-BINDING PROTEIN"/>
    <property type="match status" value="1"/>
</dbReference>
<dbReference type="CDD" id="cd04496">
    <property type="entry name" value="SSB_OBF"/>
    <property type="match status" value="1"/>
</dbReference>
<name>A0A6I2KWN5_9BURK</name>
<dbReference type="Pfam" id="PF00436">
    <property type="entry name" value="SSB"/>
    <property type="match status" value="1"/>
</dbReference>
<dbReference type="NCBIfam" id="TIGR00621">
    <property type="entry name" value="ssb"/>
    <property type="match status" value="1"/>
</dbReference>
<organism evidence="5 6">
    <name type="scientific">Duganella guangzhouensis</name>
    <dbReference type="NCBI Taxonomy" id="2666084"/>
    <lineage>
        <taxon>Bacteria</taxon>
        <taxon>Pseudomonadati</taxon>
        <taxon>Pseudomonadota</taxon>
        <taxon>Betaproteobacteria</taxon>
        <taxon>Burkholderiales</taxon>
        <taxon>Oxalobacteraceae</taxon>
        <taxon>Telluria group</taxon>
        <taxon>Duganella</taxon>
    </lineage>
</organism>
<protein>
    <recommendedName>
        <fullName evidence="2 3">Single-stranded DNA-binding protein</fullName>
        <shortName evidence="2">SSB</shortName>
    </recommendedName>
</protein>
<dbReference type="GO" id="GO:0006260">
    <property type="term" value="P:DNA replication"/>
    <property type="evidence" value="ECO:0007669"/>
    <property type="project" value="UniProtKB-UniRule"/>
</dbReference>
<gene>
    <name evidence="5" type="primary">ssb</name>
    <name evidence="5" type="ORF">GJ699_10520</name>
</gene>
<dbReference type="InterPro" id="IPR011344">
    <property type="entry name" value="ssDNA-bd"/>
</dbReference>
<evidence type="ECO:0000256" key="1">
    <source>
        <dbReference type="ARBA" id="ARBA00023125"/>
    </source>
</evidence>
<keyword evidence="2" id="KW-0233">DNA recombination</keyword>
<reference evidence="5 6" key="1">
    <citation type="submission" date="2019-11" db="EMBL/GenBank/DDBJ databases">
        <title>Novel species isolated from a subtropical stream in China.</title>
        <authorList>
            <person name="Lu H."/>
        </authorList>
    </citation>
    <scope>NUCLEOTIDE SEQUENCE [LARGE SCALE GENOMIC DNA]</scope>
    <source>
        <strain evidence="5 6">FT80W</strain>
    </source>
</reference>
<dbReference type="RefSeq" id="WP_154375813.1">
    <property type="nucleotide sequence ID" value="NZ_WKJK01000004.1"/>
</dbReference>
<evidence type="ECO:0000256" key="4">
    <source>
        <dbReference type="SAM" id="MobiDB-lite"/>
    </source>
</evidence>
<dbReference type="PANTHER" id="PTHR10302:SF27">
    <property type="entry name" value="SINGLE-STRANDED DNA-BINDING PROTEIN"/>
    <property type="match status" value="1"/>
</dbReference>
<feature type="compositionally biased region" description="Low complexity" evidence="4">
    <location>
        <begin position="142"/>
        <end position="159"/>
    </location>
</feature>
<dbReference type="EMBL" id="WKJK01000004">
    <property type="protein sequence ID" value="MRW90418.1"/>
    <property type="molecule type" value="Genomic_DNA"/>
</dbReference>
<keyword evidence="2" id="KW-0227">DNA damage</keyword>
<keyword evidence="6" id="KW-1185">Reference proteome</keyword>
<dbReference type="GO" id="GO:0006281">
    <property type="term" value="P:DNA repair"/>
    <property type="evidence" value="ECO:0007669"/>
    <property type="project" value="UniProtKB-UniRule"/>
</dbReference>
<accession>A0A6I2KWN5</accession>
<evidence type="ECO:0000256" key="2">
    <source>
        <dbReference type="HAMAP-Rule" id="MF_00984"/>
    </source>
</evidence>
<dbReference type="GO" id="GO:0003697">
    <property type="term" value="F:single-stranded DNA binding"/>
    <property type="evidence" value="ECO:0007669"/>
    <property type="project" value="UniProtKB-UniRule"/>
</dbReference>
<dbReference type="AlphaFoldDB" id="A0A6I2KWN5"/>
<dbReference type="SUPFAM" id="SSF50249">
    <property type="entry name" value="Nucleic acid-binding proteins"/>
    <property type="match status" value="1"/>
</dbReference>
<sequence>MASVNKVIIVGNLGRDPEIRYMPSGDAIANIAVATSYKSKDRNTGEQKELTEWHRISFFGRLAEIVGQYLKKGSSVYVEGRLQTRKYTDKDGVEKYATDIIAENMQMLGGRQGMGGDAGMDEGGYGGGNSGGGYGGGGGGYDAPPQRQAPAPRPQMAAPAPAPRPAPRPAPNFSDMDDDIPF</sequence>
<comment type="caution">
    <text evidence="2">Lacks conserved residue(s) required for the propagation of feature annotation.</text>
</comment>
<keyword evidence="2" id="KW-0234">DNA repair</keyword>
<dbReference type="PROSITE" id="PS50935">
    <property type="entry name" value="SSB"/>
    <property type="match status" value="1"/>
</dbReference>
<comment type="function">
    <text evidence="2">Plays an important role in DNA replication, recombination and repair. Binds to ssDNA and to an array of partner proteins to recruit them to their sites of action during DNA metabolism.</text>
</comment>
<evidence type="ECO:0000313" key="6">
    <source>
        <dbReference type="Proteomes" id="UP000433309"/>
    </source>
</evidence>
<dbReference type="GO" id="GO:0006310">
    <property type="term" value="P:DNA recombination"/>
    <property type="evidence" value="ECO:0007669"/>
    <property type="project" value="UniProtKB-UniRule"/>
</dbReference>
<dbReference type="InterPro" id="IPR000424">
    <property type="entry name" value="Primosome_PriB/ssb"/>
</dbReference>
<keyword evidence="1 2" id="KW-0238">DNA-binding</keyword>
<keyword evidence="2" id="KW-0235">DNA replication</keyword>
<proteinExistence type="inferred from homology"/>
<evidence type="ECO:0000313" key="5">
    <source>
        <dbReference type="EMBL" id="MRW90418.1"/>
    </source>
</evidence>
<dbReference type="Proteomes" id="UP000433309">
    <property type="component" value="Unassembled WGS sequence"/>
</dbReference>
<feature type="compositionally biased region" description="Pro residues" evidence="4">
    <location>
        <begin position="160"/>
        <end position="170"/>
    </location>
</feature>
<feature type="compositionally biased region" description="Gly residues" evidence="4">
    <location>
        <begin position="112"/>
        <end position="141"/>
    </location>
</feature>
<evidence type="ECO:0000256" key="3">
    <source>
        <dbReference type="RuleBase" id="RU000524"/>
    </source>
</evidence>
<dbReference type="GO" id="GO:0009295">
    <property type="term" value="C:nucleoid"/>
    <property type="evidence" value="ECO:0007669"/>
    <property type="project" value="TreeGrafter"/>
</dbReference>
<dbReference type="HAMAP" id="MF_00984">
    <property type="entry name" value="SSB"/>
    <property type="match status" value="1"/>
</dbReference>
<comment type="subunit">
    <text evidence="2">Homotetramer.</text>
</comment>
<comment type="caution">
    <text evidence="5">The sequence shown here is derived from an EMBL/GenBank/DDBJ whole genome shotgun (WGS) entry which is preliminary data.</text>
</comment>